<dbReference type="InterPro" id="IPR021891">
    <property type="entry name" value="Telomerase_RBD"/>
</dbReference>
<comment type="subcellular location">
    <subcellularLocation>
        <location evidence="13">Nucleus</location>
    </subcellularLocation>
    <subcellularLocation>
        <location evidence="13">Chromosome</location>
        <location evidence="13">Telomere</location>
    </subcellularLocation>
</comment>
<dbReference type="GO" id="GO:0070034">
    <property type="term" value="F:telomerase RNA binding"/>
    <property type="evidence" value="ECO:0007669"/>
    <property type="project" value="TreeGrafter"/>
</dbReference>
<evidence type="ECO:0000256" key="3">
    <source>
        <dbReference type="ARBA" id="ARBA00016182"/>
    </source>
</evidence>
<gene>
    <name evidence="16" type="ORF">I206_05889</name>
</gene>
<organism evidence="16">
    <name type="scientific">Kwoniella pini CBS 10737</name>
    <dbReference type="NCBI Taxonomy" id="1296096"/>
    <lineage>
        <taxon>Eukaryota</taxon>
        <taxon>Fungi</taxon>
        <taxon>Dikarya</taxon>
        <taxon>Basidiomycota</taxon>
        <taxon>Agaricomycotina</taxon>
        <taxon>Tremellomycetes</taxon>
        <taxon>Tremellales</taxon>
        <taxon>Cryptococcaceae</taxon>
        <taxon>Kwoniella</taxon>
    </lineage>
</organism>
<evidence type="ECO:0000259" key="15">
    <source>
        <dbReference type="PROSITE" id="PS50878"/>
    </source>
</evidence>
<keyword evidence="8 13" id="KW-0460">Magnesium</keyword>
<dbReference type="SMART" id="SM00975">
    <property type="entry name" value="Telomerase_RBD"/>
    <property type="match status" value="1"/>
</dbReference>
<evidence type="ECO:0000256" key="12">
    <source>
        <dbReference type="ARBA" id="ARBA00048173"/>
    </source>
</evidence>
<dbReference type="EMBL" id="KI894014">
    <property type="protein sequence ID" value="OCF48022.1"/>
    <property type="molecule type" value="Genomic_DNA"/>
</dbReference>
<dbReference type="Gene3D" id="3.30.70.2630">
    <property type="match status" value="1"/>
</dbReference>
<evidence type="ECO:0000256" key="13">
    <source>
        <dbReference type="RuleBase" id="RU365061"/>
    </source>
</evidence>
<dbReference type="STRING" id="1296096.A0A1B9HXM6"/>
<reference evidence="16" key="1">
    <citation type="submission" date="2013-07" db="EMBL/GenBank/DDBJ databases">
        <title>The Genome Sequence of Cryptococcus pinus CBS10737.</title>
        <authorList>
            <consortium name="The Broad Institute Genome Sequencing Platform"/>
            <person name="Cuomo C."/>
            <person name="Litvintseva A."/>
            <person name="Chen Y."/>
            <person name="Heitman J."/>
            <person name="Sun S."/>
            <person name="Springer D."/>
            <person name="Dromer F."/>
            <person name="Young S.K."/>
            <person name="Zeng Q."/>
            <person name="Gargeya S."/>
            <person name="Fitzgerald M."/>
            <person name="Abouelleil A."/>
            <person name="Alvarado L."/>
            <person name="Berlin A.M."/>
            <person name="Chapman S.B."/>
            <person name="Dewar J."/>
            <person name="Goldberg J."/>
            <person name="Griggs A."/>
            <person name="Gujja S."/>
            <person name="Hansen M."/>
            <person name="Howarth C."/>
            <person name="Imamovic A."/>
            <person name="Larimer J."/>
            <person name="McCowan C."/>
            <person name="Murphy C."/>
            <person name="Pearson M."/>
            <person name="Priest M."/>
            <person name="Roberts A."/>
            <person name="Saif S."/>
            <person name="Shea T."/>
            <person name="Sykes S."/>
            <person name="Wortman J."/>
            <person name="Nusbaum C."/>
            <person name="Birren B."/>
        </authorList>
    </citation>
    <scope>NUCLEOTIDE SEQUENCE [LARGE SCALE GENOMIC DNA]</scope>
    <source>
        <strain evidence="16">CBS 10737</strain>
    </source>
</reference>
<name>A0A1B9HXM6_9TREE</name>
<evidence type="ECO:0000313" key="16">
    <source>
        <dbReference type="EMBL" id="OCF48022.1"/>
    </source>
</evidence>
<dbReference type="Gene3D" id="1.10.357.90">
    <property type="match status" value="1"/>
</dbReference>
<feature type="region of interest" description="Disordered" evidence="14">
    <location>
        <begin position="197"/>
        <end position="233"/>
    </location>
</feature>
<evidence type="ECO:0000256" key="11">
    <source>
        <dbReference type="ARBA" id="ARBA00023242"/>
    </source>
</evidence>
<evidence type="ECO:0000256" key="6">
    <source>
        <dbReference type="ARBA" id="ARBA00022695"/>
    </source>
</evidence>
<comment type="function">
    <text evidence="13">Telomerase is a ribonucleoprotein enzyme essential for the replication of chromosome termini in most eukaryotes. It elongates telomeres. It is a reverse transcriptase that adds simple sequence repeats to chromosome ends by copying a template sequence within the RNA component of the enzyme.</text>
</comment>
<dbReference type="Gene3D" id="1.10.132.70">
    <property type="match status" value="1"/>
</dbReference>
<keyword evidence="6 13" id="KW-0548">Nucleotidyltransferase</keyword>
<proteinExistence type="inferred from homology"/>
<dbReference type="GO" id="GO:0003720">
    <property type="term" value="F:telomerase activity"/>
    <property type="evidence" value="ECO:0007669"/>
    <property type="project" value="InterPro"/>
</dbReference>
<dbReference type="GO" id="GO:0000333">
    <property type="term" value="C:telomerase catalytic core complex"/>
    <property type="evidence" value="ECO:0007669"/>
    <property type="project" value="TreeGrafter"/>
</dbReference>
<dbReference type="InterPro" id="IPR000477">
    <property type="entry name" value="RT_dom"/>
</dbReference>
<dbReference type="PANTHER" id="PTHR12066">
    <property type="entry name" value="TELOMERASE REVERSE TRANSCRIPTASE"/>
    <property type="match status" value="1"/>
</dbReference>
<dbReference type="InterPro" id="IPR003545">
    <property type="entry name" value="Telomerase_RT"/>
</dbReference>
<evidence type="ECO:0000256" key="9">
    <source>
        <dbReference type="ARBA" id="ARBA00022895"/>
    </source>
</evidence>
<dbReference type="Pfam" id="PF12009">
    <property type="entry name" value="Telomerase_RBD"/>
    <property type="match status" value="1"/>
</dbReference>
<keyword evidence="4 13" id="KW-0158">Chromosome</keyword>
<sequence length="1091" mass="126005">MSLMAKQNKTIKHKTLSSYYPKLYILGDFLNEFINDKIQIIKEKDPKSYKDLLKNTICTLSNLKEYNNDLIIKEKLKECKKEGNNSETQQEIIDYILRDLLKTGDKNILITGNRFPKVDLPINILRPNIDNRHVNNSSSLLRNTEWKLLRARIGDEAFKLILIQLSIFLPIGNNCFIQLSGIPIYELYDHSKFVQSESNKTGQSDDSKESFQATLRCRRKRKRSNTDEDMTFSKKSKINTRSLMDVKIPRQRIYYGHASRNPQGKITYGLPQSHPLHKLCYMENHFQLSNIELLRFAQTVIPSILGQGNDDNLKTKGNKYRLEGVLGMINELVARYRKIDFRHTLRSCVKNEVNPVSVGILKDDHPNVKPSTSVPITQVFPDPTSQEDSKPFKLREAGDAIPPLLKPVSHGQVCRYIIAIFRRLFSSEMLGSRHNLDTLTSHVKRFVKAKQFEPINLHSLLQGIQINEFQWNRIDPHDNQRISVSEATKRTRVVEDFIEWIFSSFLIPLLRHTFYITETSTTRYETVYYTHEDWYKATKPHMDELKDNLLVRLNKTESYFAQQGPLGVSAVRLIPKPQGFRPIVNMGKKIKSKNVLGIPIHGFNKKEMTANQILKGVHQILTFEKDRHRASLGASLFGTNEIFGPIQHLKADLNKKYGKVPNLYFVKMDIKSAFDTIKQGKMIDVVSNLLDKNHDYCVMLYCLLLPPASQASHGASRRLFKSRAVVDDHIVSTFGGHAQEIAKPLRNAVIVDLVRRKQITREACLDLLKIHIQNNVWQIGKQFYRQKVGIPQGSKISSLLCSFFYACMENEFLAFTRQQGSRLLRYIDDFLYITDSPNLARRFVETMTKGFPTYGAQVSSGKTLLSFECETRGQMGAIIDPGDDGQILFPYCGFLINTKTLDVMSDHPRLLIGPIKQSFAIRSDRHKGSTFISWFSRQLENRNHIAYLDTVHNDINTVHLNIYINFALTSMKIPYYFKSDEIINQRREQLIVDSLINSIEYTYLAGKARINHVNNRKNDIKNHYNIKKSNFIFLALNAIIMILNKKSKYKGIINLLKLRLKLKLSNKQHYKDKQMNEIIEKGWNVIKNAKY</sequence>
<keyword evidence="11 13" id="KW-0539">Nucleus</keyword>
<evidence type="ECO:0000256" key="7">
    <source>
        <dbReference type="ARBA" id="ARBA00022723"/>
    </source>
</evidence>
<evidence type="ECO:0000256" key="5">
    <source>
        <dbReference type="ARBA" id="ARBA00022679"/>
    </source>
</evidence>
<dbReference type="SUPFAM" id="SSF56672">
    <property type="entry name" value="DNA/RNA polymerases"/>
    <property type="match status" value="1"/>
</dbReference>
<dbReference type="CDD" id="cd01648">
    <property type="entry name" value="TERT"/>
    <property type="match status" value="1"/>
</dbReference>
<evidence type="ECO:0000256" key="14">
    <source>
        <dbReference type="SAM" id="MobiDB-lite"/>
    </source>
</evidence>
<dbReference type="PANTHER" id="PTHR12066:SF0">
    <property type="entry name" value="TELOMERASE REVERSE TRANSCRIPTASE"/>
    <property type="match status" value="1"/>
</dbReference>
<evidence type="ECO:0000256" key="10">
    <source>
        <dbReference type="ARBA" id="ARBA00022918"/>
    </source>
</evidence>
<reference evidence="16" key="2">
    <citation type="submission" date="2016-07" db="EMBL/GenBank/DDBJ databases">
        <title>Evolution of pathogenesis and genome organization in the Tremellales.</title>
        <authorList>
            <person name="Cuomo C."/>
            <person name="Litvintseva A."/>
            <person name="Heitman J."/>
            <person name="Chen Y."/>
            <person name="Sun S."/>
            <person name="Springer D."/>
            <person name="Dromer F."/>
            <person name="Young S."/>
            <person name="Zeng Q."/>
            <person name="Chapman S."/>
            <person name="Gujja S."/>
            <person name="Saif S."/>
            <person name="Birren B."/>
        </authorList>
    </citation>
    <scope>NUCLEOTIDE SEQUENCE</scope>
    <source>
        <strain evidence="16">CBS 10737</strain>
    </source>
</reference>
<dbReference type="GO" id="GO:0007004">
    <property type="term" value="P:telomere maintenance via telomerase"/>
    <property type="evidence" value="ECO:0007669"/>
    <property type="project" value="TreeGrafter"/>
</dbReference>
<dbReference type="InterPro" id="IPR043502">
    <property type="entry name" value="DNA/RNA_pol_sf"/>
</dbReference>
<dbReference type="GO" id="GO:0042162">
    <property type="term" value="F:telomeric DNA binding"/>
    <property type="evidence" value="ECO:0007669"/>
    <property type="project" value="TreeGrafter"/>
</dbReference>
<keyword evidence="7 13" id="KW-0479">Metal-binding</keyword>
<dbReference type="EC" id="2.7.7.49" evidence="2 13"/>
<dbReference type="OrthoDB" id="289721at2759"/>
<dbReference type="GO" id="GO:0000781">
    <property type="term" value="C:chromosome, telomeric region"/>
    <property type="evidence" value="ECO:0007669"/>
    <property type="project" value="UniProtKB-SubCell"/>
</dbReference>
<keyword evidence="9 13" id="KW-0779">Telomere</keyword>
<accession>A0A1B9HXM6</accession>
<keyword evidence="5 13" id="KW-0808">Transferase</keyword>
<keyword evidence="10 13" id="KW-0695">RNA-directed DNA polymerase</keyword>
<evidence type="ECO:0000256" key="4">
    <source>
        <dbReference type="ARBA" id="ARBA00022454"/>
    </source>
</evidence>
<evidence type="ECO:0000256" key="1">
    <source>
        <dbReference type="ARBA" id="ARBA00008001"/>
    </source>
</evidence>
<dbReference type="PRINTS" id="PR01365">
    <property type="entry name" value="TELOMERASERT"/>
</dbReference>
<comment type="similarity">
    <text evidence="1 13">Belongs to the reverse transcriptase family. Telomerase subfamily.</text>
</comment>
<dbReference type="GO" id="GO:0046872">
    <property type="term" value="F:metal ion binding"/>
    <property type="evidence" value="ECO:0007669"/>
    <property type="project" value="UniProtKB-KW"/>
</dbReference>
<dbReference type="Pfam" id="PF00078">
    <property type="entry name" value="RVT_1"/>
    <property type="match status" value="1"/>
</dbReference>
<comment type="catalytic activity">
    <reaction evidence="12 13">
        <text>DNA(n) + a 2'-deoxyribonucleoside 5'-triphosphate = DNA(n+1) + diphosphate</text>
        <dbReference type="Rhea" id="RHEA:22508"/>
        <dbReference type="Rhea" id="RHEA-COMP:17339"/>
        <dbReference type="Rhea" id="RHEA-COMP:17340"/>
        <dbReference type="ChEBI" id="CHEBI:33019"/>
        <dbReference type="ChEBI" id="CHEBI:61560"/>
        <dbReference type="ChEBI" id="CHEBI:173112"/>
        <dbReference type="EC" id="2.7.7.49"/>
    </reaction>
</comment>
<dbReference type="PROSITE" id="PS50878">
    <property type="entry name" value="RT_POL"/>
    <property type="match status" value="1"/>
</dbReference>
<protein>
    <recommendedName>
        <fullName evidence="3 13">Telomerase reverse transcriptase</fullName>
        <ecNumber evidence="2 13">2.7.7.49</ecNumber>
    </recommendedName>
    <alternativeName>
        <fullName evidence="13">Telomerase catalytic subunit</fullName>
    </alternativeName>
</protein>
<feature type="domain" description="Reverse transcriptase" evidence="15">
    <location>
        <begin position="555"/>
        <end position="896"/>
    </location>
</feature>
<evidence type="ECO:0000256" key="8">
    <source>
        <dbReference type="ARBA" id="ARBA00022842"/>
    </source>
</evidence>
<evidence type="ECO:0000256" key="2">
    <source>
        <dbReference type="ARBA" id="ARBA00012493"/>
    </source>
</evidence>
<dbReference type="AlphaFoldDB" id="A0A1B9HXM6"/>